<dbReference type="OMA" id="MEFTHGS"/>
<proteinExistence type="predicted"/>
<dbReference type="Proteomes" id="UP000258309">
    <property type="component" value="Unassembled WGS sequence"/>
</dbReference>
<sequence length="196" mass="22034">MAAPKEITVENLTGEYVLDKSLSDSMDELFALQGIPWMVRKAMGLGTPNLSIKEYVDESDTTHIDIVLVATAGIKGEDKRVLDWNKVAKKDGMFGDVEGQSRLYTMFEMAGSEDEGDEKFLSGKILADGNPSSWLEDITGKHVQSYVVSQKNEWTAEQTWGFEEIRAVRYHTRRIVVRKGNVSKRARQVYAHKSVS</sequence>
<name>A0A3E2HIM6_SCYLI</name>
<dbReference type="OrthoDB" id="425354at2759"/>
<dbReference type="PANTHER" id="PTHR38115:SF1">
    <property type="entry name" value="LIPOCALIN-LIKE DOMAIN-CONTAINING PROTEIN"/>
    <property type="match status" value="1"/>
</dbReference>
<dbReference type="EMBL" id="NCSJ02000038">
    <property type="protein sequence ID" value="RFU33280.1"/>
    <property type="molecule type" value="Genomic_DNA"/>
</dbReference>
<feature type="non-terminal residue" evidence="1">
    <location>
        <position position="196"/>
    </location>
</feature>
<dbReference type="AlphaFoldDB" id="A0A3E2HIM6"/>
<comment type="caution">
    <text evidence="1">The sequence shown here is derived from an EMBL/GenBank/DDBJ whole genome shotgun (WGS) entry which is preliminary data.</text>
</comment>
<feature type="non-terminal residue" evidence="1">
    <location>
        <position position="1"/>
    </location>
</feature>
<evidence type="ECO:0000313" key="1">
    <source>
        <dbReference type="EMBL" id="RFU33280.1"/>
    </source>
</evidence>
<keyword evidence="2" id="KW-1185">Reference proteome</keyword>
<dbReference type="PANTHER" id="PTHR38115">
    <property type="entry name" value="LIPOCALIN-LIKE DOMAIN-CONTAINING PROTEIN"/>
    <property type="match status" value="1"/>
</dbReference>
<gene>
    <name evidence="1" type="ORF">B7463_g3070</name>
</gene>
<organism evidence="1 2">
    <name type="scientific">Scytalidium lignicola</name>
    <name type="common">Hyphomycete</name>
    <dbReference type="NCBI Taxonomy" id="5539"/>
    <lineage>
        <taxon>Eukaryota</taxon>
        <taxon>Fungi</taxon>
        <taxon>Dikarya</taxon>
        <taxon>Ascomycota</taxon>
        <taxon>Pezizomycotina</taxon>
        <taxon>Leotiomycetes</taxon>
        <taxon>Leotiomycetes incertae sedis</taxon>
        <taxon>Scytalidium</taxon>
    </lineage>
</organism>
<evidence type="ECO:0000313" key="2">
    <source>
        <dbReference type="Proteomes" id="UP000258309"/>
    </source>
</evidence>
<dbReference type="InterPro" id="IPR053037">
    <property type="entry name" value="Pericyclase_pydY-like"/>
</dbReference>
<protein>
    <submittedName>
        <fullName evidence="1">Uncharacterized protein</fullName>
    </submittedName>
</protein>
<accession>A0A3E2HIM6</accession>
<reference evidence="1 2" key="1">
    <citation type="submission" date="2018-05" db="EMBL/GenBank/DDBJ databases">
        <title>Draft genome sequence of Scytalidium lignicola DSM 105466, a ubiquitous saprotrophic fungus.</title>
        <authorList>
            <person name="Buettner E."/>
            <person name="Gebauer A.M."/>
            <person name="Hofrichter M."/>
            <person name="Liers C."/>
            <person name="Kellner H."/>
        </authorList>
    </citation>
    <scope>NUCLEOTIDE SEQUENCE [LARGE SCALE GENOMIC DNA]</scope>
    <source>
        <strain evidence="1 2">DSM 105466</strain>
    </source>
</reference>